<dbReference type="RefSeq" id="WP_187536942.1">
    <property type="nucleotide sequence ID" value="NZ_BAABJT010000001.1"/>
</dbReference>
<keyword evidence="3" id="KW-1185">Reference proteome</keyword>
<name>A0A7G9SES5_9SPHN</name>
<feature type="signal peptide" evidence="1">
    <location>
        <begin position="1"/>
        <end position="19"/>
    </location>
</feature>
<dbReference type="AlphaFoldDB" id="A0A7G9SES5"/>
<dbReference type="EMBL" id="CP060718">
    <property type="protein sequence ID" value="QNN66350.1"/>
    <property type="molecule type" value="Genomic_DNA"/>
</dbReference>
<feature type="chain" id="PRO_5028829816" evidence="1">
    <location>
        <begin position="20"/>
        <end position="134"/>
    </location>
</feature>
<evidence type="ECO:0000256" key="1">
    <source>
        <dbReference type="SAM" id="SignalP"/>
    </source>
</evidence>
<sequence>MRWTAITLTSLGLATASLAAVAGLPATPSAAQPARQCFNASAIRGFETLPGGLVLMRAGGNRTFALQTLGDCPDLNWARGIGVRTFGGGSWICSGLDAQLVVPSPIGAQYCAVRDVRWISREEARALRQSRRRR</sequence>
<protein>
    <submittedName>
        <fullName evidence="2">Uncharacterized protein</fullName>
    </submittedName>
</protein>
<gene>
    <name evidence="2" type="ORF">H9L13_06330</name>
</gene>
<accession>A0A7G9SES5</accession>
<proteinExistence type="predicted"/>
<dbReference type="KEGG" id="slut:H9L13_06330"/>
<dbReference type="InterPro" id="IPR045500">
    <property type="entry name" value="DUF6491"/>
</dbReference>
<keyword evidence="1" id="KW-0732">Signal</keyword>
<evidence type="ECO:0000313" key="2">
    <source>
        <dbReference type="EMBL" id="QNN66350.1"/>
    </source>
</evidence>
<organism evidence="2 3">
    <name type="scientific">Sphingomonas lutea</name>
    <dbReference type="NCBI Taxonomy" id="1045317"/>
    <lineage>
        <taxon>Bacteria</taxon>
        <taxon>Pseudomonadati</taxon>
        <taxon>Pseudomonadota</taxon>
        <taxon>Alphaproteobacteria</taxon>
        <taxon>Sphingomonadales</taxon>
        <taxon>Sphingomonadaceae</taxon>
        <taxon>Sphingomonas</taxon>
    </lineage>
</organism>
<dbReference type="Proteomes" id="UP000515971">
    <property type="component" value="Chromosome"/>
</dbReference>
<dbReference type="Pfam" id="PF20101">
    <property type="entry name" value="DUF6491"/>
    <property type="match status" value="1"/>
</dbReference>
<reference evidence="2 3" key="1">
    <citation type="submission" date="2020-08" db="EMBL/GenBank/DDBJ databases">
        <title>Genome sequence of Sphingomonas lutea KCTC 23642T.</title>
        <authorList>
            <person name="Hyun D.-W."/>
            <person name="Bae J.-W."/>
        </authorList>
    </citation>
    <scope>NUCLEOTIDE SEQUENCE [LARGE SCALE GENOMIC DNA]</scope>
    <source>
        <strain evidence="2 3">KCTC 23642</strain>
    </source>
</reference>
<evidence type="ECO:0000313" key="3">
    <source>
        <dbReference type="Proteomes" id="UP000515971"/>
    </source>
</evidence>